<dbReference type="Proteomes" id="UP001596154">
    <property type="component" value="Unassembled WGS sequence"/>
</dbReference>
<protein>
    <submittedName>
        <fullName evidence="1">Uncharacterized protein</fullName>
    </submittedName>
</protein>
<comment type="caution">
    <text evidence="1">The sequence shown here is derived from an EMBL/GenBank/DDBJ whole genome shotgun (WGS) entry which is preliminary data.</text>
</comment>
<sequence>MEQLPGLLPGIAELIVFPVTALSDDTDPCADSFVLDEVGVISLMAIREWATHAPAAAAPGIARTIAHFVGQVLADAPTDVVRALQALRDEQVERARAVVETVVALHRASANLKTQVEGLA</sequence>
<reference evidence="2" key="1">
    <citation type="journal article" date="2019" name="Int. J. Syst. Evol. Microbiol.">
        <title>The Global Catalogue of Microorganisms (GCM) 10K type strain sequencing project: providing services to taxonomists for standard genome sequencing and annotation.</title>
        <authorList>
            <consortium name="The Broad Institute Genomics Platform"/>
            <consortium name="The Broad Institute Genome Sequencing Center for Infectious Disease"/>
            <person name="Wu L."/>
            <person name="Ma J."/>
        </authorList>
    </citation>
    <scope>NUCLEOTIDE SEQUENCE [LARGE SCALE GENOMIC DNA]</scope>
    <source>
        <strain evidence="2">CGMCC 4.7248</strain>
    </source>
</reference>
<evidence type="ECO:0000313" key="2">
    <source>
        <dbReference type="Proteomes" id="UP001596154"/>
    </source>
</evidence>
<gene>
    <name evidence="1" type="ORF">ACFPZJ_37825</name>
</gene>
<evidence type="ECO:0000313" key="1">
    <source>
        <dbReference type="EMBL" id="MFC5639390.1"/>
    </source>
</evidence>
<proteinExistence type="predicted"/>
<organism evidence="1 2">
    <name type="scientific">Streptomyces bullii</name>
    <dbReference type="NCBI Taxonomy" id="349910"/>
    <lineage>
        <taxon>Bacteria</taxon>
        <taxon>Bacillati</taxon>
        <taxon>Actinomycetota</taxon>
        <taxon>Actinomycetes</taxon>
        <taxon>Kitasatosporales</taxon>
        <taxon>Streptomycetaceae</taxon>
        <taxon>Streptomyces</taxon>
    </lineage>
</organism>
<dbReference type="RefSeq" id="WP_381031351.1">
    <property type="nucleotide sequence ID" value="NZ_JBHSNY010000021.1"/>
</dbReference>
<dbReference type="EMBL" id="JBHSNY010000021">
    <property type="protein sequence ID" value="MFC5639390.1"/>
    <property type="molecule type" value="Genomic_DNA"/>
</dbReference>
<accession>A0ABW0V0K1</accession>
<keyword evidence="2" id="KW-1185">Reference proteome</keyword>
<name>A0ABW0V0K1_9ACTN</name>